<evidence type="ECO:0000313" key="1">
    <source>
        <dbReference type="EMBL" id="QGV77515.1"/>
    </source>
</evidence>
<gene>
    <name evidence="1" type="ORF">EIZ62_04060</name>
</gene>
<dbReference type="RefSeq" id="WP_156691333.1">
    <property type="nucleotide sequence ID" value="NZ_CP034279.1"/>
</dbReference>
<accession>A0A6I6FEK1</accession>
<dbReference type="Pfam" id="PF06224">
    <property type="entry name" value="AlkZ-like"/>
    <property type="match status" value="1"/>
</dbReference>
<dbReference type="PANTHER" id="PTHR38479">
    <property type="entry name" value="LMO0824 PROTEIN"/>
    <property type="match status" value="1"/>
</dbReference>
<dbReference type="AlphaFoldDB" id="A0A6I6FEK1"/>
<organism evidence="1 2">
    <name type="scientific">Streptomyces ficellus</name>
    <dbReference type="NCBI Taxonomy" id="1977088"/>
    <lineage>
        <taxon>Bacteria</taxon>
        <taxon>Bacillati</taxon>
        <taxon>Actinomycetota</taxon>
        <taxon>Actinomycetes</taxon>
        <taxon>Kitasatosporales</taxon>
        <taxon>Streptomycetaceae</taxon>
        <taxon>Streptomyces</taxon>
    </lineage>
</organism>
<dbReference type="GO" id="GO:0003677">
    <property type="term" value="F:DNA binding"/>
    <property type="evidence" value="ECO:0007669"/>
    <property type="project" value="UniProtKB-KW"/>
</dbReference>
<dbReference type="InterPro" id="IPR009351">
    <property type="entry name" value="AlkZ-like"/>
</dbReference>
<proteinExistence type="predicted"/>
<dbReference type="KEGG" id="sfic:EIZ62_04060"/>
<name>A0A6I6FEK1_9ACTN</name>
<protein>
    <submittedName>
        <fullName evidence="1">Winged helix DNA-binding domain-containing protein</fullName>
    </submittedName>
</protein>
<sequence length="388" mass="41361">MTNVPTVEWPRAAARRLERHGLAAPAKDAGPADAVAAMCGAHAQLMSAAELSVALRLKGTTRAGVREALWTARTLVKTYGPRGTVHLLPARDLAMWTGALSALPGVRNLHAPGVRLTPEQTDQVVEAVGDALLEGELTVEELGEAVTDRAGAWAGDLVVPAFGGMWPRWRQAMDVAANRGALCFGPQRGRKVTYTNPHRLVPGFRPLGGTAALTALVEAYLRSYGPATAQQFAQWTATPRPWATELFASLESQGRVEPVDFLGQRAWLVAGDTAMPGAPPSGVRLLPYFDAFTVGCHPREALFPGRAAQRALSGGQAGNFPVLIVDGEVAGVWHQRRSGQKILLTVEPLNPLTPGQLRELDEQVERVGHILEGRPELTIGTVTVGAHA</sequence>
<reference evidence="1 2" key="1">
    <citation type="submission" date="2018-12" db="EMBL/GenBank/DDBJ databases">
        <title>Complete genome sequence of Streptomyces ficellus NRRL8067, the producer of ficellomycin, feldamycin and nojirimycin.</title>
        <authorList>
            <person name="Zhang H."/>
            <person name="Yue R."/>
            <person name="Liu Y."/>
            <person name="Li M."/>
            <person name="Mu H."/>
            <person name="Zhang J."/>
        </authorList>
    </citation>
    <scope>NUCLEOTIDE SEQUENCE [LARGE SCALE GENOMIC DNA]</scope>
    <source>
        <strain evidence="1 2">NRRL 8067</strain>
    </source>
</reference>
<dbReference type="PANTHER" id="PTHR38479:SF2">
    <property type="entry name" value="WINGED HELIX DNA-BINDING DOMAIN-CONTAINING PROTEIN"/>
    <property type="match status" value="1"/>
</dbReference>
<evidence type="ECO:0000313" key="2">
    <source>
        <dbReference type="Proteomes" id="UP000422572"/>
    </source>
</evidence>
<keyword evidence="2" id="KW-1185">Reference proteome</keyword>
<dbReference type="Proteomes" id="UP000422572">
    <property type="component" value="Chromosome"/>
</dbReference>
<keyword evidence="1" id="KW-0238">DNA-binding</keyword>
<dbReference type="OrthoDB" id="9148135at2"/>
<dbReference type="EMBL" id="CP034279">
    <property type="protein sequence ID" value="QGV77515.1"/>
    <property type="molecule type" value="Genomic_DNA"/>
</dbReference>